<reference evidence="2" key="1">
    <citation type="submission" date="2023-06" db="EMBL/GenBank/DDBJ databases">
        <title>MT1 and MT2 Draft Genomes of Novel Species.</title>
        <authorList>
            <person name="Venkateswaran K."/>
        </authorList>
    </citation>
    <scope>NUCLEOTIDE SEQUENCE</scope>
    <source>
        <strain evidence="2">F6_8S_P_1B</strain>
    </source>
</reference>
<dbReference type="InterPro" id="IPR051922">
    <property type="entry name" value="Bact_Sporulation_Assoc"/>
</dbReference>
<name>A0ABT8KGR6_9MICO</name>
<dbReference type="InterPro" id="IPR007253">
    <property type="entry name" value="Cell_wall-bd_2"/>
</dbReference>
<feature type="chain" id="PRO_5047413693" evidence="1">
    <location>
        <begin position="28"/>
        <end position="348"/>
    </location>
</feature>
<dbReference type="RefSeq" id="WP_301212006.1">
    <property type="nucleotide sequence ID" value="NZ_JAROCF010000001.1"/>
</dbReference>
<evidence type="ECO:0000313" key="3">
    <source>
        <dbReference type="Proteomes" id="UP001174208"/>
    </source>
</evidence>
<keyword evidence="1" id="KW-0732">Signal</keyword>
<comment type="caution">
    <text evidence="2">The sequence shown here is derived from an EMBL/GenBank/DDBJ whole genome shotgun (WGS) entry which is preliminary data.</text>
</comment>
<proteinExistence type="predicted"/>
<dbReference type="Gene3D" id="3.40.50.12090">
    <property type="match status" value="2"/>
</dbReference>
<dbReference type="PANTHER" id="PTHR30032:SF8">
    <property type="entry name" value="GERMINATION-SPECIFIC N-ACETYLMURAMOYL-L-ALANINE AMIDASE"/>
    <property type="match status" value="1"/>
</dbReference>
<dbReference type="EMBL" id="JAROCF010000001">
    <property type="protein sequence ID" value="MDN4615961.1"/>
    <property type="molecule type" value="Genomic_DNA"/>
</dbReference>
<dbReference type="PANTHER" id="PTHR30032">
    <property type="entry name" value="N-ACETYLMURAMOYL-L-ALANINE AMIDASE-RELATED"/>
    <property type="match status" value="1"/>
</dbReference>
<sequence>MIRRILSACAAAAVVVTALAAAGPAAAYEFDYNEGGTPLVLHEKSRLQGDDRYATAVAASRATYPGTADTVYLASGLNFPDALSAGPIAARAKAPLLLTTPWGLPLPVRAELERLKPKRIVLVGGTSSISAAVERTVVPLASSVVREGGANRYTTSWGLADRAFPGTVPAVYLATAADYPDALSAGAAAARDGAPVLLVDGQAPTLHSTVVALIKRMKPTTIYAVGGAAVIPDKLLASVRPVATVTRLGGTDRYATAAAVGATWTSATRAYIASGQNFPDALVGSSVAGSQGQPLFIVPDICMPPEVTKTAQALKLTDAIFLGGPAAVAEETSLQSCDARTIIGPMMP</sequence>
<gene>
    <name evidence="2" type="ORF">P5G50_16035</name>
</gene>
<protein>
    <submittedName>
        <fullName evidence="2">Cell wall-binding repeat-containing protein</fullName>
    </submittedName>
</protein>
<feature type="signal peptide" evidence="1">
    <location>
        <begin position="1"/>
        <end position="27"/>
    </location>
</feature>
<dbReference type="Pfam" id="PF04122">
    <property type="entry name" value="CW_binding_2"/>
    <property type="match status" value="3"/>
</dbReference>
<accession>A0ABT8KGR6</accession>
<evidence type="ECO:0000256" key="1">
    <source>
        <dbReference type="SAM" id="SignalP"/>
    </source>
</evidence>
<evidence type="ECO:0000313" key="2">
    <source>
        <dbReference type="EMBL" id="MDN4615961.1"/>
    </source>
</evidence>
<keyword evidence="3" id="KW-1185">Reference proteome</keyword>
<dbReference type="Proteomes" id="UP001174208">
    <property type="component" value="Unassembled WGS sequence"/>
</dbReference>
<organism evidence="2 3">
    <name type="scientific">Leifsonia williamsii</name>
    <dbReference type="NCBI Taxonomy" id="3035919"/>
    <lineage>
        <taxon>Bacteria</taxon>
        <taxon>Bacillati</taxon>
        <taxon>Actinomycetota</taxon>
        <taxon>Actinomycetes</taxon>
        <taxon>Micrococcales</taxon>
        <taxon>Microbacteriaceae</taxon>
        <taxon>Leifsonia</taxon>
    </lineage>
</organism>